<evidence type="ECO:0000313" key="3">
    <source>
        <dbReference type="EMBL" id="BBA32731.1"/>
    </source>
</evidence>
<evidence type="ECO:0000256" key="1">
    <source>
        <dbReference type="SAM" id="MobiDB-lite"/>
    </source>
</evidence>
<keyword evidence="2" id="KW-1133">Transmembrane helix</keyword>
<organism evidence="3 4">
    <name type="scientific">Methylocaldum marinum</name>
    <dbReference type="NCBI Taxonomy" id="1432792"/>
    <lineage>
        <taxon>Bacteria</taxon>
        <taxon>Pseudomonadati</taxon>
        <taxon>Pseudomonadota</taxon>
        <taxon>Gammaproteobacteria</taxon>
        <taxon>Methylococcales</taxon>
        <taxon>Methylococcaceae</taxon>
        <taxon>Methylocaldum</taxon>
    </lineage>
</organism>
<accession>A0A250KP40</accession>
<evidence type="ECO:0000313" key="4">
    <source>
        <dbReference type="Proteomes" id="UP000266313"/>
    </source>
</evidence>
<name>A0A250KP40_9GAMM</name>
<feature type="transmembrane region" description="Helical" evidence="2">
    <location>
        <begin position="63"/>
        <end position="83"/>
    </location>
</feature>
<evidence type="ECO:0000256" key="2">
    <source>
        <dbReference type="SAM" id="Phobius"/>
    </source>
</evidence>
<keyword evidence="2" id="KW-0472">Membrane</keyword>
<dbReference type="EMBL" id="AP017928">
    <property type="protein sequence ID" value="BBA32731.1"/>
    <property type="molecule type" value="Genomic_DNA"/>
</dbReference>
<dbReference type="AlphaFoldDB" id="A0A250KP40"/>
<protein>
    <submittedName>
        <fullName evidence="3">Uncharacterized protein</fullName>
    </submittedName>
</protein>
<keyword evidence="4" id="KW-1185">Reference proteome</keyword>
<dbReference type="KEGG" id="mmai:sS8_0766"/>
<reference evidence="3 4" key="1">
    <citation type="submission" date="2016-12" db="EMBL/GenBank/DDBJ databases">
        <title>Genome sequencing of Methylocaldum marinum.</title>
        <authorList>
            <person name="Takeuchi M."/>
            <person name="Kamagata Y."/>
            <person name="Hiraoka S."/>
            <person name="Oshima K."/>
            <person name="Hattori M."/>
            <person name="Iwasaki W."/>
        </authorList>
    </citation>
    <scope>NUCLEOTIDE SEQUENCE [LARGE SCALE GENOMIC DNA]</scope>
    <source>
        <strain evidence="3 4">S8</strain>
    </source>
</reference>
<sequence length="87" mass="9382">MIPTKGDAPVFGTETHSAMRPNKPIPVEGPGMSPLAVEPQDAYRLAFQDERGIRLMLNELKNIKLTLIVMAAILIGSSLAVVVTKLV</sequence>
<proteinExistence type="predicted"/>
<gene>
    <name evidence="3" type="ORF">sS8_0766</name>
</gene>
<dbReference type="Proteomes" id="UP000266313">
    <property type="component" value="Chromosome"/>
</dbReference>
<keyword evidence="2" id="KW-0812">Transmembrane</keyword>
<feature type="region of interest" description="Disordered" evidence="1">
    <location>
        <begin position="1"/>
        <end position="31"/>
    </location>
</feature>